<reference evidence="2" key="1">
    <citation type="submission" date="2018-01" db="EMBL/GenBank/DDBJ databases">
        <authorList>
            <person name="Mao J.F."/>
        </authorList>
    </citation>
    <scope>NUCLEOTIDE SEQUENCE</scope>
    <source>
        <strain evidence="2">Huo1</strain>
        <tissue evidence="2">Leaf</tissue>
    </source>
</reference>
<keyword evidence="3" id="KW-1185">Reference proteome</keyword>
<dbReference type="Proteomes" id="UP000298416">
    <property type="component" value="Unassembled WGS sequence"/>
</dbReference>
<feature type="compositionally biased region" description="Basic residues" evidence="1">
    <location>
        <begin position="85"/>
        <end position="94"/>
    </location>
</feature>
<comment type="caution">
    <text evidence="2">The sequence shown here is derived from an EMBL/GenBank/DDBJ whole genome shotgun (WGS) entry which is preliminary data.</text>
</comment>
<gene>
    <name evidence="2" type="ORF">SASPL_102570</name>
</gene>
<proteinExistence type="predicted"/>
<feature type="region of interest" description="Disordered" evidence="1">
    <location>
        <begin position="1"/>
        <end position="107"/>
    </location>
</feature>
<evidence type="ECO:0000256" key="1">
    <source>
        <dbReference type="SAM" id="MobiDB-lite"/>
    </source>
</evidence>
<sequence>MSTIVTRPSTPATVEPTKEQLEQELRTGTPAVKETTAATSKGPKNTRPKRKTPTMTSTPIQDVPINAQSTPKPNAIEDEAPKSDRPKRKSARPAKYKDFSFHLNDSL</sequence>
<organism evidence="2">
    <name type="scientific">Salvia splendens</name>
    <name type="common">Scarlet sage</name>
    <dbReference type="NCBI Taxonomy" id="180675"/>
    <lineage>
        <taxon>Eukaryota</taxon>
        <taxon>Viridiplantae</taxon>
        <taxon>Streptophyta</taxon>
        <taxon>Embryophyta</taxon>
        <taxon>Tracheophyta</taxon>
        <taxon>Spermatophyta</taxon>
        <taxon>Magnoliopsida</taxon>
        <taxon>eudicotyledons</taxon>
        <taxon>Gunneridae</taxon>
        <taxon>Pentapetalae</taxon>
        <taxon>asterids</taxon>
        <taxon>lamiids</taxon>
        <taxon>Lamiales</taxon>
        <taxon>Lamiaceae</taxon>
        <taxon>Nepetoideae</taxon>
        <taxon>Mentheae</taxon>
        <taxon>Salviinae</taxon>
        <taxon>Salvia</taxon>
        <taxon>Salvia subgen. Calosphace</taxon>
        <taxon>core Calosphace</taxon>
    </lineage>
</organism>
<evidence type="ECO:0000313" key="3">
    <source>
        <dbReference type="Proteomes" id="UP000298416"/>
    </source>
</evidence>
<reference evidence="2" key="2">
    <citation type="submission" date="2020-08" db="EMBL/GenBank/DDBJ databases">
        <title>Plant Genome Project.</title>
        <authorList>
            <person name="Zhang R.-G."/>
        </authorList>
    </citation>
    <scope>NUCLEOTIDE SEQUENCE</scope>
    <source>
        <strain evidence="2">Huo1</strain>
        <tissue evidence="2">Leaf</tissue>
    </source>
</reference>
<accession>A0A8X8YTV9</accession>
<feature type="compositionally biased region" description="Basic and acidic residues" evidence="1">
    <location>
        <begin position="16"/>
        <end position="25"/>
    </location>
</feature>
<feature type="compositionally biased region" description="Polar residues" evidence="1">
    <location>
        <begin position="53"/>
        <end position="72"/>
    </location>
</feature>
<dbReference type="AlphaFoldDB" id="A0A8X8YTV9"/>
<dbReference type="EMBL" id="PNBA02000001">
    <property type="protein sequence ID" value="KAG6437649.1"/>
    <property type="molecule type" value="Genomic_DNA"/>
</dbReference>
<name>A0A8X8YTV9_SALSN</name>
<protein>
    <submittedName>
        <fullName evidence="2">Uncharacterized protein</fullName>
    </submittedName>
</protein>
<feature type="compositionally biased region" description="Polar residues" evidence="1">
    <location>
        <begin position="1"/>
        <end position="12"/>
    </location>
</feature>
<evidence type="ECO:0000313" key="2">
    <source>
        <dbReference type="EMBL" id="KAG6437649.1"/>
    </source>
</evidence>